<sequence>MIGHYIAAESFEQPINCLCPGGGHSGLLSLQQGDIIEVLDNRKFTIARGWHYLIHINNHWFVYISEKDLEECSRKGQLLSPFDMDLEANYLQFKINEALDGGNESAFHLLTARLKELSGLKESLGNFVKYLPV</sequence>
<name>A0A0M2T0J5_9BACI</name>
<dbReference type="RefSeq" id="WP_046523065.1">
    <property type="nucleotide sequence ID" value="NZ_LAYY01000006.1"/>
</dbReference>
<dbReference type="Gene3D" id="4.10.810.10">
    <property type="entry name" value="Virus Scaffolding Protein, Chain A"/>
    <property type="match status" value="1"/>
</dbReference>
<dbReference type="Proteomes" id="UP000034166">
    <property type="component" value="Unassembled WGS sequence"/>
</dbReference>
<dbReference type="PATRIC" id="fig|1408103.3.peg.1613"/>
<dbReference type="OrthoDB" id="2867457at2"/>
<gene>
    <name evidence="1" type="ORF">WQ57_07180</name>
</gene>
<protein>
    <recommendedName>
        <fullName evidence="3">IDEAL domain-containing protein</fullName>
    </recommendedName>
</protein>
<comment type="caution">
    <text evidence="1">The sequence shown here is derived from an EMBL/GenBank/DDBJ whole genome shotgun (WGS) entry which is preliminary data.</text>
</comment>
<dbReference type="AlphaFoldDB" id="A0A0M2T0J5"/>
<dbReference type="EMBL" id="LAYY01000006">
    <property type="protein sequence ID" value="KKK38762.1"/>
    <property type="molecule type" value="Genomic_DNA"/>
</dbReference>
<dbReference type="InterPro" id="IPR027393">
    <property type="entry name" value="Virus_scaffolding_prot_C"/>
</dbReference>
<keyword evidence="2" id="KW-1185">Reference proteome</keyword>
<evidence type="ECO:0008006" key="3">
    <source>
        <dbReference type="Google" id="ProtNLM"/>
    </source>
</evidence>
<reference evidence="1 2" key="1">
    <citation type="submission" date="2015-04" db="EMBL/GenBank/DDBJ databases">
        <title>Taxonomic description and genome sequence of Bacillus campisalis sp. nov., a novel member of the genus Bacillus isolated from solar saltern.</title>
        <authorList>
            <person name="Mathan Kumar R."/>
            <person name="Kaur G."/>
            <person name="Kumar A."/>
            <person name="Singh N.K."/>
            <person name="Kaur N."/>
            <person name="Kumar N."/>
            <person name="Mayilraj S."/>
        </authorList>
    </citation>
    <scope>NUCLEOTIDE SEQUENCE [LARGE SCALE GENOMIC DNA]</scope>
    <source>
        <strain evidence="1 2">SA2-6</strain>
    </source>
</reference>
<evidence type="ECO:0000313" key="1">
    <source>
        <dbReference type="EMBL" id="KKK38762.1"/>
    </source>
</evidence>
<organism evidence="1 2">
    <name type="scientific">Mesobacillus campisalis</name>
    <dbReference type="NCBI Taxonomy" id="1408103"/>
    <lineage>
        <taxon>Bacteria</taxon>
        <taxon>Bacillati</taxon>
        <taxon>Bacillota</taxon>
        <taxon>Bacilli</taxon>
        <taxon>Bacillales</taxon>
        <taxon>Bacillaceae</taxon>
        <taxon>Mesobacillus</taxon>
    </lineage>
</organism>
<accession>A0A0M2T0J5</accession>
<proteinExistence type="predicted"/>
<evidence type="ECO:0000313" key="2">
    <source>
        <dbReference type="Proteomes" id="UP000034166"/>
    </source>
</evidence>